<feature type="compositionally biased region" description="Polar residues" evidence="1">
    <location>
        <begin position="66"/>
        <end position="86"/>
    </location>
</feature>
<dbReference type="EMBL" id="JAHRIP010057210">
    <property type="protein sequence ID" value="MEQ2303013.1"/>
    <property type="molecule type" value="Genomic_DNA"/>
</dbReference>
<protein>
    <submittedName>
        <fullName evidence="3">Uncharacterized protein</fullName>
    </submittedName>
</protein>
<organism evidence="3 4">
    <name type="scientific">Ameca splendens</name>
    <dbReference type="NCBI Taxonomy" id="208324"/>
    <lineage>
        <taxon>Eukaryota</taxon>
        <taxon>Metazoa</taxon>
        <taxon>Chordata</taxon>
        <taxon>Craniata</taxon>
        <taxon>Vertebrata</taxon>
        <taxon>Euteleostomi</taxon>
        <taxon>Actinopterygii</taxon>
        <taxon>Neopterygii</taxon>
        <taxon>Teleostei</taxon>
        <taxon>Neoteleostei</taxon>
        <taxon>Acanthomorphata</taxon>
        <taxon>Ovalentaria</taxon>
        <taxon>Atherinomorphae</taxon>
        <taxon>Cyprinodontiformes</taxon>
        <taxon>Goodeidae</taxon>
        <taxon>Ameca</taxon>
    </lineage>
</organism>
<dbReference type="Proteomes" id="UP001469553">
    <property type="component" value="Unassembled WGS sequence"/>
</dbReference>
<reference evidence="3 4" key="1">
    <citation type="submission" date="2021-06" db="EMBL/GenBank/DDBJ databases">
        <authorList>
            <person name="Palmer J.M."/>
        </authorList>
    </citation>
    <scope>NUCLEOTIDE SEQUENCE [LARGE SCALE GENOMIC DNA]</scope>
    <source>
        <strain evidence="3 4">AS_MEX2019</strain>
        <tissue evidence="3">Muscle</tissue>
    </source>
</reference>
<feature type="compositionally biased region" description="Basic and acidic residues" evidence="1">
    <location>
        <begin position="111"/>
        <end position="120"/>
    </location>
</feature>
<feature type="signal peptide" evidence="2">
    <location>
        <begin position="1"/>
        <end position="17"/>
    </location>
</feature>
<accession>A0ABV0Z9W1</accession>
<feature type="region of interest" description="Disordered" evidence="1">
    <location>
        <begin position="65"/>
        <end position="120"/>
    </location>
</feature>
<comment type="caution">
    <text evidence="3">The sequence shown here is derived from an EMBL/GenBank/DDBJ whole genome shotgun (WGS) entry which is preliminary data.</text>
</comment>
<keyword evidence="4" id="KW-1185">Reference proteome</keyword>
<gene>
    <name evidence="3" type="ORF">AMECASPLE_012442</name>
</gene>
<sequence length="120" mass="13087">MGMVCTLLLHTCNQSMAGALLWNCGTSILRLMLHVEWSCGSQPWILNPSSSDSYFRTSINRPPLQSPTASSSLTALQQIAETSPSDSLDPWISDTQIVPETLPRSLPPGDTKPDDRTLTT</sequence>
<name>A0ABV0Z9W1_9TELE</name>
<proteinExistence type="predicted"/>
<feature type="chain" id="PRO_5047378840" evidence="2">
    <location>
        <begin position="18"/>
        <end position="120"/>
    </location>
</feature>
<evidence type="ECO:0000313" key="4">
    <source>
        <dbReference type="Proteomes" id="UP001469553"/>
    </source>
</evidence>
<evidence type="ECO:0000256" key="1">
    <source>
        <dbReference type="SAM" id="MobiDB-lite"/>
    </source>
</evidence>
<evidence type="ECO:0000313" key="3">
    <source>
        <dbReference type="EMBL" id="MEQ2303013.1"/>
    </source>
</evidence>
<evidence type="ECO:0000256" key="2">
    <source>
        <dbReference type="SAM" id="SignalP"/>
    </source>
</evidence>
<keyword evidence="2" id="KW-0732">Signal</keyword>